<evidence type="ECO:0000313" key="1">
    <source>
        <dbReference type="EMBL" id="GMF21335.1"/>
    </source>
</evidence>
<gene>
    <name evidence="1" type="ORF">Plil01_000841600</name>
</gene>
<dbReference type="EMBL" id="BSXW01000405">
    <property type="protein sequence ID" value="GMF21335.1"/>
    <property type="molecule type" value="Genomic_DNA"/>
</dbReference>
<dbReference type="Proteomes" id="UP001165083">
    <property type="component" value="Unassembled WGS sequence"/>
</dbReference>
<proteinExistence type="predicted"/>
<reference evidence="1" key="1">
    <citation type="submission" date="2023-04" db="EMBL/GenBank/DDBJ databases">
        <title>Phytophthora lilii NBRC 32176.</title>
        <authorList>
            <person name="Ichikawa N."/>
            <person name="Sato H."/>
            <person name="Tonouchi N."/>
        </authorList>
    </citation>
    <scope>NUCLEOTIDE SEQUENCE</scope>
    <source>
        <strain evidence="1">NBRC 32176</strain>
    </source>
</reference>
<evidence type="ECO:0000313" key="2">
    <source>
        <dbReference type="Proteomes" id="UP001165083"/>
    </source>
</evidence>
<protein>
    <submittedName>
        <fullName evidence="1">Unnamed protein product</fullName>
    </submittedName>
</protein>
<accession>A0A9W6WY50</accession>
<name>A0A9W6WY50_9STRA</name>
<sequence length="67" mass="7747">MKLTMLTAPTVKSIFSMWSSFRLSEVSDLENMIVKTEVRISPIETMNRITAWAIDFNKIGTEEYTRS</sequence>
<organism evidence="1 2">
    <name type="scientific">Phytophthora lilii</name>
    <dbReference type="NCBI Taxonomy" id="2077276"/>
    <lineage>
        <taxon>Eukaryota</taxon>
        <taxon>Sar</taxon>
        <taxon>Stramenopiles</taxon>
        <taxon>Oomycota</taxon>
        <taxon>Peronosporomycetes</taxon>
        <taxon>Peronosporales</taxon>
        <taxon>Peronosporaceae</taxon>
        <taxon>Phytophthora</taxon>
    </lineage>
</organism>
<comment type="caution">
    <text evidence="1">The sequence shown here is derived from an EMBL/GenBank/DDBJ whole genome shotgun (WGS) entry which is preliminary data.</text>
</comment>
<keyword evidence="2" id="KW-1185">Reference proteome</keyword>
<dbReference type="AlphaFoldDB" id="A0A9W6WY50"/>